<dbReference type="PANTHER" id="PTHR46638">
    <property type="entry name" value="CORRINOID ADENOSYLTRANSFERASE"/>
    <property type="match status" value="1"/>
</dbReference>
<dbReference type="RefSeq" id="WP_073196411.1">
    <property type="nucleotide sequence ID" value="NZ_FQXO01000031.1"/>
</dbReference>
<dbReference type="Proteomes" id="UP000183967">
    <property type="component" value="Unassembled WGS sequence"/>
</dbReference>
<keyword evidence="2" id="KW-1185">Reference proteome</keyword>
<gene>
    <name evidence="1" type="ORF">SAMN02745135_01350</name>
</gene>
<dbReference type="GO" id="GO:0008817">
    <property type="term" value="F:corrinoid adenosyltransferase activity"/>
    <property type="evidence" value="ECO:0007669"/>
    <property type="project" value="InterPro"/>
</dbReference>
<dbReference type="Pfam" id="PF02572">
    <property type="entry name" value="CobA_CobO_BtuR"/>
    <property type="match status" value="1"/>
</dbReference>
<dbReference type="AlphaFoldDB" id="A0A1M5UBK2"/>
<dbReference type="PIRSF" id="PIRSF015617">
    <property type="entry name" value="Adensltrnsf_CobA"/>
    <property type="match status" value="1"/>
</dbReference>
<evidence type="ECO:0000313" key="1">
    <source>
        <dbReference type="EMBL" id="SHH60347.1"/>
    </source>
</evidence>
<keyword evidence="1" id="KW-0808">Transferase</keyword>
<dbReference type="InterPro" id="IPR003724">
    <property type="entry name" value="CblAdoTrfase_CobA"/>
</dbReference>
<name>A0A1M5UBK2_9FIRM</name>
<dbReference type="Gene3D" id="3.40.50.300">
    <property type="entry name" value="P-loop containing nucleotide triphosphate hydrolases"/>
    <property type="match status" value="1"/>
</dbReference>
<accession>A0A1M5UBK2</accession>
<dbReference type="SUPFAM" id="SSF52540">
    <property type="entry name" value="P-loop containing nucleoside triphosphate hydrolases"/>
    <property type="match status" value="1"/>
</dbReference>
<dbReference type="InterPro" id="IPR027417">
    <property type="entry name" value="P-loop_NTPase"/>
</dbReference>
<protein>
    <submittedName>
        <fullName evidence="1">Cob(I)alamin adenosyltransferase</fullName>
    </submittedName>
</protein>
<sequence length="176" mass="20181">MDKGLIQVYTGDGKGKTTAALGLGLRAVGYGYKVKMVQFLKGRDSGELFSTKKFNGNFEIYRFDKSKKFFWNMNEIEKEELKKKISYAFDFIEETIKKNDCDILILDEVMGVISNKLVSIDRVLHILDMKPENMEIILTGRNVPEAILDRADLVSEMKMIKHPFEKGIPARKGIEY</sequence>
<dbReference type="OrthoDB" id="9810309at2"/>
<dbReference type="PANTHER" id="PTHR46638:SF1">
    <property type="entry name" value="CORRINOID ADENOSYLTRANSFERASE"/>
    <property type="match status" value="1"/>
</dbReference>
<reference evidence="2" key="1">
    <citation type="submission" date="2016-11" db="EMBL/GenBank/DDBJ databases">
        <authorList>
            <person name="Varghese N."/>
            <person name="Submissions S."/>
        </authorList>
    </citation>
    <scope>NUCLEOTIDE SEQUENCE [LARGE SCALE GENOMIC DNA]</scope>
    <source>
        <strain evidence="2">DSM 13643</strain>
    </source>
</reference>
<dbReference type="EMBL" id="FQXO01000031">
    <property type="protein sequence ID" value="SHH60347.1"/>
    <property type="molecule type" value="Genomic_DNA"/>
</dbReference>
<organism evidence="1 2">
    <name type="scientific">Caloranaerobacter azorensis DSM 13643</name>
    <dbReference type="NCBI Taxonomy" id="1121264"/>
    <lineage>
        <taxon>Bacteria</taxon>
        <taxon>Bacillati</taxon>
        <taxon>Bacillota</taxon>
        <taxon>Tissierellia</taxon>
        <taxon>Tissierellales</taxon>
        <taxon>Thermohalobacteraceae</taxon>
        <taxon>Caloranaerobacter</taxon>
    </lineage>
</organism>
<dbReference type="GO" id="GO:0005524">
    <property type="term" value="F:ATP binding"/>
    <property type="evidence" value="ECO:0007669"/>
    <property type="project" value="InterPro"/>
</dbReference>
<proteinExistence type="predicted"/>
<dbReference type="GO" id="GO:0009236">
    <property type="term" value="P:cobalamin biosynthetic process"/>
    <property type="evidence" value="ECO:0007669"/>
    <property type="project" value="InterPro"/>
</dbReference>
<evidence type="ECO:0000313" key="2">
    <source>
        <dbReference type="Proteomes" id="UP000183967"/>
    </source>
</evidence>